<keyword evidence="2" id="KW-0732">Signal</keyword>
<dbReference type="RefSeq" id="WP_189540443.1">
    <property type="nucleotide sequence ID" value="NZ_BMZD01000003.1"/>
</dbReference>
<dbReference type="InterPro" id="IPR045748">
    <property type="entry name" value="DcaP"/>
</dbReference>
<keyword evidence="1" id="KW-0175">Coiled coil</keyword>
<evidence type="ECO:0000313" key="3">
    <source>
        <dbReference type="EMBL" id="GGZ96905.1"/>
    </source>
</evidence>
<dbReference type="Proteomes" id="UP000634139">
    <property type="component" value="Unassembled WGS sequence"/>
</dbReference>
<dbReference type="Pfam" id="PF19577">
    <property type="entry name" value="DcaP"/>
    <property type="match status" value="1"/>
</dbReference>
<feature type="signal peptide" evidence="2">
    <location>
        <begin position="1"/>
        <end position="26"/>
    </location>
</feature>
<reference evidence="3" key="1">
    <citation type="journal article" date="2014" name="Int. J. Syst. Evol. Microbiol.">
        <title>Complete genome sequence of Corynebacterium casei LMG S-19264T (=DSM 44701T), isolated from a smear-ripened cheese.</title>
        <authorList>
            <consortium name="US DOE Joint Genome Institute (JGI-PGF)"/>
            <person name="Walter F."/>
            <person name="Albersmeier A."/>
            <person name="Kalinowski J."/>
            <person name="Ruckert C."/>
        </authorList>
    </citation>
    <scope>NUCLEOTIDE SEQUENCE</scope>
    <source>
        <strain evidence="3">KCTC 32422</strain>
    </source>
</reference>
<organism evidence="3 4">
    <name type="scientific">Novosphingobium arvoryzae</name>
    <dbReference type="NCBI Taxonomy" id="1256514"/>
    <lineage>
        <taxon>Bacteria</taxon>
        <taxon>Pseudomonadati</taxon>
        <taxon>Pseudomonadota</taxon>
        <taxon>Alphaproteobacteria</taxon>
        <taxon>Sphingomonadales</taxon>
        <taxon>Sphingomonadaceae</taxon>
        <taxon>Novosphingobium</taxon>
    </lineage>
</organism>
<evidence type="ECO:0008006" key="5">
    <source>
        <dbReference type="Google" id="ProtNLM"/>
    </source>
</evidence>
<evidence type="ECO:0000313" key="4">
    <source>
        <dbReference type="Proteomes" id="UP000634139"/>
    </source>
</evidence>
<gene>
    <name evidence="3" type="ORF">GCM10011617_16890</name>
</gene>
<dbReference type="AlphaFoldDB" id="A0A918REJ4"/>
<accession>A0A918REJ4</accession>
<dbReference type="EMBL" id="BMZD01000003">
    <property type="protein sequence ID" value="GGZ96905.1"/>
    <property type="molecule type" value="Genomic_DNA"/>
</dbReference>
<proteinExistence type="predicted"/>
<protein>
    <recommendedName>
        <fullName evidence="5">Porin</fullName>
    </recommendedName>
</protein>
<sequence length="466" mass="49274">MQRGTKALLGTLLAASALVAPQVASAQTAREAELEARLAKLEQEMQALKADLVSARSEQAATAAQAQAAVTTSTAAATKVAALEAKPPVQQDGFRAGSTTIKVGGYIKLLAASTSYSEGEVATNSLGRDFYLPQSIPTGTGPASTVTDFTAKQSRFWVNFATDISGHTLKGYVEADFQTAPGTQGSQRTTNGYNPALRRAYIQFDKWTFGQDWSTFQYTGALPETTDYVGGAEGTVFVRQPLIRYSTPLGNGMTLHLSAENDESGTANLGAPALIENGDDRLPDFAARLAWAGKAGELSLAALGRQVRVQNAGVTASTGGFGVSAAGKLFLNEAKTGDLRFMATYGNNIGRYVGLNFAPDAVYVPATNRLEDVRVFAAIAALRVPLAPGVRANLMGSYQSVDYADALPLASIASFNQRAWSAAANLFWSPVKNIDLGVEYRHGERKLVNGADGAVNRIEFAAKYGF</sequence>
<evidence type="ECO:0000256" key="1">
    <source>
        <dbReference type="SAM" id="Coils"/>
    </source>
</evidence>
<feature type="chain" id="PRO_5037778752" description="Porin" evidence="2">
    <location>
        <begin position="27"/>
        <end position="466"/>
    </location>
</feature>
<feature type="coiled-coil region" evidence="1">
    <location>
        <begin position="24"/>
        <end position="58"/>
    </location>
</feature>
<keyword evidence="4" id="KW-1185">Reference proteome</keyword>
<comment type="caution">
    <text evidence="3">The sequence shown here is derived from an EMBL/GenBank/DDBJ whole genome shotgun (WGS) entry which is preliminary data.</text>
</comment>
<name>A0A918REJ4_9SPHN</name>
<dbReference type="SUPFAM" id="SSF56935">
    <property type="entry name" value="Porins"/>
    <property type="match status" value="1"/>
</dbReference>
<evidence type="ECO:0000256" key="2">
    <source>
        <dbReference type="SAM" id="SignalP"/>
    </source>
</evidence>
<reference evidence="3" key="2">
    <citation type="submission" date="2020-09" db="EMBL/GenBank/DDBJ databases">
        <authorList>
            <person name="Sun Q."/>
            <person name="Kim S."/>
        </authorList>
    </citation>
    <scope>NUCLEOTIDE SEQUENCE</scope>
    <source>
        <strain evidence="3">KCTC 32422</strain>
    </source>
</reference>